<feature type="compositionally biased region" description="Polar residues" evidence="1">
    <location>
        <begin position="1"/>
        <end position="16"/>
    </location>
</feature>
<feature type="region of interest" description="Disordered" evidence="1">
    <location>
        <begin position="1"/>
        <end position="21"/>
    </location>
</feature>
<dbReference type="AlphaFoldDB" id="A0A183UMK9"/>
<evidence type="ECO:0000256" key="1">
    <source>
        <dbReference type="SAM" id="MobiDB-lite"/>
    </source>
</evidence>
<accession>A0A183UMK9</accession>
<gene>
    <name evidence="2" type="ORF">TCNE_LOCUS9729</name>
</gene>
<protein>
    <submittedName>
        <fullName evidence="4">Endo/exonuclease/phosphatase domain-containing protein</fullName>
    </submittedName>
</protein>
<proteinExistence type="predicted"/>
<organism evidence="3 4">
    <name type="scientific">Toxocara canis</name>
    <name type="common">Canine roundworm</name>
    <dbReference type="NCBI Taxonomy" id="6265"/>
    <lineage>
        <taxon>Eukaryota</taxon>
        <taxon>Metazoa</taxon>
        <taxon>Ecdysozoa</taxon>
        <taxon>Nematoda</taxon>
        <taxon>Chromadorea</taxon>
        <taxon>Rhabditida</taxon>
        <taxon>Spirurina</taxon>
        <taxon>Ascaridomorpha</taxon>
        <taxon>Ascaridoidea</taxon>
        <taxon>Toxocaridae</taxon>
        <taxon>Toxocara</taxon>
    </lineage>
</organism>
<reference evidence="2 3" key="2">
    <citation type="submission" date="2018-11" db="EMBL/GenBank/DDBJ databases">
        <authorList>
            <consortium name="Pathogen Informatics"/>
        </authorList>
    </citation>
    <scope>NUCLEOTIDE SEQUENCE [LARGE SCALE GENOMIC DNA]</scope>
</reference>
<dbReference type="Proteomes" id="UP000050794">
    <property type="component" value="Unassembled WGS sequence"/>
</dbReference>
<evidence type="ECO:0000313" key="3">
    <source>
        <dbReference type="Proteomes" id="UP000050794"/>
    </source>
</evidence>
<dbReference type="EMBL" id="UYWY01020264">
    <property type="protein sequence ID" value="VDM41050.1"/>
    <property type="molecule type" value="Genomic_DNA"/>
</dbReference>
<sequence length="143" mass="16160">MQNHGPQYPAGQSNRPPTAGLDPRVQRLLRISGSNRPSKHGKQTLAICAYNCRSLARRTELTHLMEEKKRIKCDVLGPCETRRKEELNARWEDGNAVRLGKGGGIRTVGWIGFIIGKEWADKVVSYNVTSSRSYPDLRPNKYK</sequence>
<dbReference type="WBParaSite" id="TCNE_0000972901-mRNA-1">
    <property type="protein sequence ID" value="TCNE_0000972901-mRNA-1"/>
    <property type="gene ID" value="TCNE_0000972901"/>
</dbReference>
<name>A0A183UMK9_TOXCA</name>
<keyword evidence="3" id="KW-1185">Reference proteome</keyword>
<reference evidence="4" key="1">
    <citation type="submission" date="2016-06" db="UniProtKB">
        <authorList>
            <consortium name="WormBaseParasite"/>
        </authorList>
    </citation>
    <scope>IDENTIFICATION</scope>
</reference>
<evidence type="ECO:0000313" key="4">
    <source>
        <dbReference type="WBParaSite" id="TCNE_0000972901-mRNA-1"/>
    </source>
</evidence>
<evidence type="ECO:0000313" key="2">
    <source>
        <dbReference type="EMBL" id="VDM41050.1"/>
    </source>
</evidence>